<dbReference type="STRING" id="1392247.A0A3N4KJP9"/>
<accession>A0A3N4KJP9</accession>
<protein>
    <recommendedName>
        <fullName evidence="1">Clr5 domain-containing protein</fullName>
    </recommendedName>
</protein>
<dbReference type="PANTHER" id="PTHR38788:SF3">
    <property type="entry name" value="CLR5 DOMAIN-CONTAINING PROTEIN"/>
    <property type="match status" value="1"/>
</dbReference>
<gene>
    <name evidence="2" type="ORF">P167DRAFT_606947</name>
</gene>
<dbReference type="InterPro" id="IPR025676">
    <property type="entry name" value="Clr5_dom"/>
</dbReference>
<reference evidence="2 3" key="1">
    <citation type="journal article" date="2018" name="Nat. Ecol. Evol.">
        <title>Pezizomycetes genomes reveal the molecular basis of ectomycorrhizal truffle lifestyle.</title>
        <authorList>
            <person name="Murat C."/>
            <person name="Payen T."/>
            <person name="Noel B."/>
            <person name="Kuo A."/>
            <person name="Morin E."/>
            <person name="Chen J."/>
            <person name="Kohler A."/>
            <person name="Krizsan K."/>
            <person name="Balestrini R."/>
            <person name="Da Silva C."/>
            <person name="Montanini B."/>
            <person name="Hainaut M."/>
            <person name="Levati E."/>
            <person name="Barry K.W."/>
            <person name="Belfiori B."/>
            <person name="Cichocki N."/>
            <person name="Clum A."/>
            <person name="Dockter R.B."/>
            <person name="Fauchery L."/>
            <person name="Guy J."/>
            <person name="Iotti M."/>
            <person name="Le Tacon F."/>
            <person name="Lindquist E.A."/>
            <person name="Lipzen A."/>
            <person name="Malagnac F."/>
            <person name="Mello A."/>
            <person name="Molinier V."/>
            <person name="Miyauchi S."/>
            <person name="Poulain J."/>
            <person name="Riccioni C."/>
            <person name="Rubini A."/>
            <person name="Sitrit Y."/>
            <person name="Splivallo R."/>
            <person name="Traeger S."/>
            <person name="Wang M."/>
            <person name="Zifcakova L."/>
            <person name="Wipf D."/>
            <person name="Zambonelli A."/>
            <person name="Paolocci F."/>
            <person name="Nowrousian M."/>
            <person name="Ottonello S."/>
            <person name="Baldrian P."/>
            <person name="Spatafora J.W."/>
            <person name="Henrissat B."/>
            <person name="Nagy L.G."/>
            <person name="Aury J.M."/>
            <person name="Wincker P."/>
            <person name="Grigoriev I.V."/>
            <person name="Bonfante P."/>
            <person name="Martin F.M."/>
        </authorList>
    </citation>
    <scope>NUCLEOTIDE SEQUENCE [LARGE SCALE GENOMIC DNA]</scope>
    <source>
        <strain evidence="2 3">CCBAS932</strain>
    </source>
</reference>
<evidence type="ECO:0000313" key="3">
    <source>
        <dbReference type="Proteomes" id="UP000277580"/>
    </source>
</evidence>
<dbReference type="InParanoid" id="A0A3N4KJP9"/>
<dbReference type="PANTHER" id="PTHR38788">
    <property type="entry name" value="CLR5 DOMAIN-CONTAINING PROTEIN"/>
    <property type="match status" value="1"/>
</dbReference>
<dbReference type="Pfam" id="PF14420">
    <property type="entry name" value="Clr5"/>
    <property type="match status" value="1"/>
</dbReference>
<evidence type="ECO:0000313" key="2">
    <source>
        <dbReference type="EMBL" id="RPB10793.1"/>
    </source>
</evidence>
<organism evidence="2 3">
    <name type="scientific">Morchella conica CCBAS932</name>
    <dbReference type="NCBI Taxonomy" id="1392247"/>
    <lineage>
        <taxon>Eukaryota</taxon>
        <taxon>Fungi</taxon>
        <taxon>Dikarya</taxon>
        <taxon>Ascomycota</taxon>
        <taxon>Pezizomycotina</taxon>
        <taxon>Pezizomycetes</taxon>
        <taxon>Pezizales</taxon>
        <taxon>Morchellaceae</taxon>
        <taxon>Morchella</taxon>
    </lineage>
</organism>
<keyword evidence="3" id="KW-1185">Reference proteome</keyword>
<dbReference type="AlphaFoldDB" id="A0A3N4KJP9"/>
<sequence>MKTRTKKPQASWEKKYQDSKRVITAEEWDKQQENLTRLYITEGFGLEKVRQIMAESYGFFANEKQCKAIIKKWGLVKYLPKIKVNAMLDIQQTRARHGKKTEFRLGGQLITEERLERAKWRHRREEKGLGLPINNRDMATTDTSRMGIEYSTPEPIPSLLDRDVTPLHTQYSVNLSVPQNLDAPLLPASEKSYIDKAGDILPQPLPLPLPALNPPTLNWEPTTPDMNSSPLSMGKELYCIGIPCAPQVDYSTLVLGSTNIDDSNMKMCIKDEIDRIKECLARESEKLVALMEEESFLLGLSWGPSKVTLTLELVKDKDMLEDDITRRYRAEQLVVLGWQREIRQNGL</sequence>
<dbReference type="OrthoDB" id="5986190at2759"/>
<proteinExistence type="predicted"/>
<dbReference type="EMBL" id="ML119140">
    <property type="protein sequence ID" value="RPB10793.1"/>
    <property type="molecule type" value="Genomic_DNA"/>
</dbReference>
<feature type="domain" description="Clr5" evidence="1">
    <location>
        <begin position="25"/>
        <end position="77"/>
    </location>
</feature>
<evidence type="ECO:0000259" key="1">
    <source>
        <dbReference type="Pfam" id="PF14420"/>
    </source>
</evidence>
<name>A0A3N4KJP9_9PEZI</name>
<dbReference type="Proteomes" id="UP000277580">
    <property type="component" value="Unassembled WGS sequence"/>
</dbReference>